<keyword evidence="3" id="KW-0067">ATP-binding</keyword>
<dbReference type="CDD" id="cd16936">
    <property type="entry name" value="HATPase_RsbW-like"/>
    <property type="match status" value="1"/>
</dbReference>
<keyword evidence="3" id="KW-0547">Nucleotide-binding</keyword>
<name>A0ABT0SA04_9SPHN</name>
<dbReference type="Gene3D" id="3.30.565.10">
    <property type="entry name" value="Histidine kinase-like ATPase, C-terminal domain"/>
    <property type="match status" value="1"/>
</dbReference>
<keyword evidence="1" id="KW-0808">Transferase</keyword>
<keyword evidence="4" id="KW-1185">Reference proteome</keyword>
<dbReference type="InterPro" id="IPR036890">
    <property type="entry name" value="HATPase_C_sf"/>
</dbReference>
<dbReference type="PANTHER" id="PTHR35526">
    <property type="entry name" value="ANTI-SIGMA-F FACTOR RSBW-RELATED"/>
    <property type="match status" value="1"/>
</dbReference>
<dbReference type="InterPro" id="IPR050267">
    <property type="entry name" value="Anti-sigma-factor_SerPK"/>
</dbReference>
<evidence type="ECO:0000256" key="1">
    <source>
        <dbReference type="ARBA" id="ARBA00022527"/>
    </source>
</evidence>
<feature type="domain" description="Histidine kinase/HSP90-like ATPase" evidence="2">
    <location>
        <begin position="18"/>
        <end position="132"/>
    </location>
</feature>
<dbReference type="InterPro" id="IPR003594">
    <property type="entry name" value="HATPase_dom"/>
</dbReference>
<dbReference type="PANTHER" id="PTHR35526:SF3">
    <property type="entry name" value="ANTI-SIGMA-F FACTOR RSBW"/>
    <property type="match status" value="1"/>
</dbReference>
<sequence>MSSRESPTDWQRIEVAGPTALGDAVASARRYALDKELGPSDCARLCIIVEELLTNLLEHGGLTHPQIAVEFDRFDGAIRLIIEDNGSPFDPRSAIPDNAIPDRGGNAGLRLVQSWSEIMSYESSGGQNRLELLLELGGS</sequence>
<accession>A0ABT0SA04</accession>
<evidence type="ECO:0000259" key="2">
    <source>
        <dbReference type="Pfam" id="PF13581"/>
    </source>
</evidence>
<keyword evidence="1" id="KW-0418">Kinase</keyword>
<organism evidence="3 4">
    <name type="scientific">Sphingomonas brevis</name>
    <dbReference type="NCBI Taxonomy" id="2908206"/>
    <lineage>
        <taxon>Bacteria</taxon>
        <taxon>Pseudomonadati</taxon>
        <taxon>Pseudomonadota</taxon>
        <taxon>Alphaproteobacteria</taxon>
        <taxon>Sphingomonadales</taxon>
        <taxon>Sphingomonadaceae</taxon>
        <taxon>Sphingomonas</taxon>
    </lineage>
</organism>
<dbReference type="Proteomes" id="UP001165383">
    <property type="component" value="Unassembled WGS sequence"/>
</dbReference>
<evidence type="ECO:0000313" key="4">
    <source>
        <dbReference type="Proteomes" id="UP001165383"/>
    </source>
</evidence>
<dbReference type="Pfam" id="PF13581">
    <property type="entry name" value="HATPase_c_2"/>
    <property type="match status" value="1"/>
</dbReference>
<dbReference type="RefSeq" id="WP_249915368.1">
    <property type="nucleotide sequence ID" value="NZ_JAMGBB010000001.1"/>
</dbReference>
<dbReference type="GO" id="GO:0005524">
    <property type="term" value="F:ATP binding"/>
    <property type="evidence" value="ECO:0007669"/>
    <property type="project" value="UniProtKB-KW"/>
</dbReference>
<dbReference type="EMBL" id="JAMGBB010000001">
    <property type="protein sequence ID" value="MCL6740960.1"/>
    <property type="molecule type" value="Genomic_DNA"/>
</dbReference>
<reference evidence="3" key="1">
    <citation type="submission" date="2022-05" db="EMBL/GenBank/DDBJ databases">
        <authorList>
            <person name="Jo J.-H."/>
            <person name="Im W.-T."/>
        </authorList>
    </citation>
    <scope>NUCLEOTIDE SEQUENCE</scope>
    <source>
        <strain evidence="3">RB56-2</strain>
    </source>
</reference>
<gene>
    <name evidence="3" type="ORF">LZ518_07430</name>
</gene>
<dbReference type="SUPFAM" id="SSF55874">
    <property type="entry name" value="ATPase domain of HSP90 chaperone/DNA topoisomerase II/histidine kinase"/>
    <property type="match status" value="1"/>
</dbReference>
<protein>
    <submittedName>
        <fullName evidence="3">ATP-binding protein</fullName>
    </submittedName>
</protein>
<keyword evidence="1" id="KW-0723">Serine/threonine-protein kinase</keyword>
<comment type="caution">
    <text evidence="3">The sequence shown here is derived from an EMBL/GenBank/DDBJ whole genome shotgun (WGS) entry which is preliminary data.</text>
</comment>
<evidence type="ECO:0000313" key="3">
    <source>
        <dbReference type="EMBL" id="MCL6740960.1"/>
    </source>
</evidence>
<proteinExistence type="predicted"/>